<keyword evidence="3" id="KW-1185">Reference proteome</keyword>
<proteinExistence type="predicted"/>
<evidence type="ECO:0000313" key="2">
    <source>
        <dbReference type="EMBL" id="MBZ3883525.1"/>
    </source>
</evidence>
<gene>
    <name evidence="2" type="ORF">SUZIE_173375</name>
</gene>
<sequence length="98" mass="11417">MSPFLSPPVRNILAQRAGLVRPTSCKTEFCFFFILGKIELFLLSSEYERIFRLLEQVRGSAEVKKQIVEFTIKEAARFKRRDLIKQLEKVLEKTGSHN</sequence>
<accession>A0AA41N4B5</accession>
<dbReference type="GO" id="GO:0034472">
    <property type="term" value="P:snRNA 3'-end processing"/>
    <property type="evidence" value="ECO:0007669"/>
    <property type="project" value="TreeGrafter"/>
</dbReference>
<comment type="caution">
    <text evidence="2">The sequence shown here is derived from an EMBL/GenBank/DDBJ whole genome shotgun (WGS) entry which is preliminary data.</text>
</comment>
<dbReference type="InterPro" id="IPR029307">
    <property type="entry name" value="INT_SG_DDX_CT_C"/>
</dbReference>
<dbReference type="EMBL" id="JAATJV010387853">
    <property type="protein sequence ID" value="MBZ3883525.1"/>
    <property type="molecule type" value="Genomic_DNA"/>
</dbReference>
<protein>
    <submittedName>
        <fullName evidence="2">Protein DDX26B</fullName>
    </submittedName>
</protein>
<dbReference type="GO" id="GO:0032039">
    <property type="term" value="C:integrator complex"/>
    <property type="evidence" value="ECO:0007669"/>
    <property type="project" value="TreeGrafter"/>
</dbReference>
<dbReference type="PANTHER" id="PTHR12957">
    <property type="entry name" value="DEAD/H BOX POLYPEPTIDE 26/DICE1-RELATED"/>
    <property type="match status" value="1"/>
</dbReference>
<dbReference type="AlphaFoldDB" id="A0AA41N4B5"/>
<organism evidence="2 3">
    <name type="scientific">Sciurus carolinensis</name>
    <name type="common">Eastern gray squirrel</name>
    <dbReference type="NCBI Taxonomy" id="30640"/>
    <lineage>
        <taxon>Eukaryota</taxon>
        <taxon>Metazoa</taxon>
        <taxon>Chordata</taxon>
        <taxon>Craniata</taxon>
        <taxon>Vertebrata</taxon>
        <taxon>Euteleostomi</taxon>
        <taxon>Mammalia</taxon>
        <taxon>Eutheria</taxon>
        <taxon>Euarchontoglires</taxon>
        <taxon>Glires</taxon>
        <taxon>Rodentia</taxon>
        <taxon>Sciuromorpha</taxon>
        <taxon>Sciuridae</taxon>
        <taxon>Sciurinae</taxon>
        <taxon>Sciurini</taxon>
        <taxon>Sciurus</taxon>
    </lineage>
</organism>
<dbReference type="Pfam" id="PF15300">
    <property type="entry name" value="INT_SG_DDX_CT_C"/>
    <property type="match status" value="1"/>
</dbReference>
<feature type="domain" description="INTS6/SAGE1/DDX26B/CT45 C-terminal" evidence="1">
    <location>
        <begin position="46"/>
        <end position="89"/>
    </location>
</feature>
<dbReference type="Proteomes" id="UP001166674">
    <property type="component" value="Unassembled WGS sequence"/>
</dbReference>
<dbReference type="PANTHER" id="PTHR12957:SF22">
    <property type="entry name" value="INTEGRATOR COMPLEX SUBUNIT 6-LIKE"/>
    <property type="match status" value="1"/>
</dbReference>
<reference evidence="2" key="1">
    <citation type="submission" date="2020-03" db="EMBL/GenBank/DDBJ databases">
        <title>Studies in the Genomics of Life Span.</title>
        <authorList>
            <person name="Glass D."/>
        </authorList>
    </citation>
    <scope>NUCLEOTIDE SEQUENCE</scope>
    <source>
        <strain evidence="2">SUZIE</strain>
        <tissue evidence="2">Muscle</tissue>
    </source>
</reference>
<evidence type="ECO:0000259" key="1">
    <source>
        <dbReference type="Pfam" id="PF15300"/>
    </source>
</evidence>
<dbReference type="InterPro" id="IPR051113">
    <property type="entry name" value="Integrator_subunit6"/>
</dbReference>
<name>A0AA41N4B5_SCICA</name>
<evidence type="ECO:0000313" key="3">
    <source>
        <dbReference type="Proteomes" id="UP001166674"/>
    </source>
</evidence>